<evidence type="ECO:0000313" key="3">
    <source>
        <dbReference type="EMBL" id="CAE4613742.1"/>
    </source>
</evidence>
<proteinExistence type="predicted"/>
<keyword evidence="1" id="KW-0175">Coiled coil</keyword>
<feature type="region of interest" description="Disordered" evidence="2">
    <location>
        <begin position="287"/>
        <end position="342"/>
    </location>
</feature>
<feature type="compositionally biased region" description="Low complexity" evidence="2">
    <location>
        <begin position="293"/>
        <end position="312"/>
    </location>
</feature>
<feature type="compositionally biased region" description="Basic and acidic residues" evidence="2">
    <location>
        <begin position="331"/>
        <end position="342"/>
    </location>
</feature>
<protein>
    <submittedName>
        <fullName evidence="3">Uncharacterized protein</fullName>
    </submittedName>
</protein>
<organism evidence="3">
    <name type="scientific">Ditylum brightwellii</name>
    <dbReference type="NCBI Taxonomy" id="49249"/>
    <lineage>
        <taxon>Eukaryota</taxon>
        <taxon>Sar</taxon>
        <taxon>Stramenopiles</taxon>
        <taxon>Ochrophyta</taxon>
        <taxon>Bacillariophyta</taxon>
        <taxon>Mediophyceae</taxon>
        <taxon>Lithodesmiophycidae</taxon>
        <taxon>Lithodesmiales</taxon>
        <taxon>Lithodesmiaceae</taxon>
        <taxon>Ditylum</taxon>
    </lineage>
</organism>
<name>A0A7S4VIZ6_9STRA</name>
<evidence type="ECO:0000256" key="2">
    <source>
        <dbReference type="SAM" id="MobiDB-lite"/>
    </source>
</evidence>
<sequence>MALRATNDNNDNEDAISKAPIRFNRRFLRRLKPVALAFLTAAISNNAKNNLNAPHRLLTTPPAAQASGPVMPIRKTQWEDPIVTAKKKAEEKRRLASAGRVKAMLQELSRIEAEEGKAAAEAYEKAEEAKQEEAIRLKAAERPKLFKSLLEQGICPFTDSEGIRQVFMYDEDFDLARVPNTDQNLDSMLMKRNAKKFLEEKSYTRYVVKCIHDDLRLKGEDPVEYFRTHQENTMKIQQMRPRDAKKMAEAYKSVIDRQGSITAPDVIKKIREQKGLPEDPADDAKFEAEREAAAAAAAAGSSTKTSKGAAAAKAKEEAVQRRAARLQAKSAKRESYLAAKSERRAAREEARVEAQKAKDAAKAAVAAGAAAATAAAASAASEAAASVTTIADAAKAAKHAAADAEIAATSGMDFAATAGQEAVSRSTLESASSAPEKSAAKAASTSKKSPLTIIKASAVVALGGGGAFAFKTMKDKAAEEEAERERQFKLIMGLEGDDEDDDAGTITDDWMSGPSETPKKVDSAPAAAAPVPEMPKKKKKVRGLKSMFSKAGSDRETDITELFKPDAEAPEFALLLAKILTYGAPGRFPYITAQPGGMPFEEGEDGGFNLDSAKILLMESRISKGLTDQASAELFASVVNCMIIDIIDLASSSLKGEDKTTVAALNVVMEFMDHAASLFDAVAQVRFSMA</sequence>
<accession>A0A7S4VIZ6</accession>
<feature type="coiled-coil region" evidence="1">
    <location>
        <begin position="113"/>
        <end position="140"/>
    </location>
</feature>
<reference evidence="3" key="1">
    <citation type="submission" date="2021-01" db="EMBL/GenBank/DDBJ databases">
        <authorList>
            <person name="Corre E."/>
            <person name="Pelletier E."/>
            <person name="Niang G."/>
            <person name="Scheremetjew M."/>
            <person name="Finn R."/>
            <person name="Kale V."/>
            <person name="Holt S."/>
            <person name="Cochrane G."/>
            <person name="Meng A."/>
            <person name="Brown T."/>
            <person name="Cohen L."/>
        </authorList>
    </citation>
    <scope>NUCLEOTIDE SEQUENCE</scope>
    <source>
        <strain evidence="3">GSO104</strain>
    </source>
</reference>
<evidence type="ECO:0000256" key="1">
    <source>
        <dbReference type="SAM" id="Coils"/>
    </source>
</evidence>
<feature type="compositionally biased region" description="Low complexity" evidence="2">
    <location>
        <begin position="428"/>
        <end position="446"/>
    </location>
</feature>
<dbReference type="AlphaFoldDB" id="A0A7S4VIZ6"/>
<gene>
    <name evidence="3" type="ORF">DBRI00130_LOCUS18317</name>
</gene>
<feature type="region of interest" description="Disordered" evidence="2">
    <location>
        <begin position="426"/>
        <end position="446"/>
    </location>
</feature>
<dbReference type="EMBL" id="HBNS01023173">
    <property type="protein sequence ID" value="CAE4613742.1"/>
    <property type="molecule type" value="Transcribed_RNA"/>
</dbReference>
<feature type="region of interest" description="Disordered" evidence="2">
    <location>
        <begin position="510"/>
        <end position="536"/>
    </location>
</feature>